<sequence length="78" mass="7884">MIRLALAHTLLSAVLCASLLAGCVGQRPRAGVDTVMTPQGVRMVPHAGVGVGGVRLGVNPNGGRIGTRVGPLNVGWGF</sequence>
<dbReference type="STRING" id="933059.SAMN04488103_11022"/>
<dbReference type="EMBL" id="FOCE01000010">
    <property type="protein sequence ID" value="SEN97602.1"/>
    <property type="molecule type" value="Genomic_DNA"/>
</dbReference>
<proteinExistence type="predicted"/>
<name>A0A1H8KXF0_9RHOB</name>
<organism evidence="2 3">
    <name type="scientific">Gemmobacter aquatilis</name>
    <dbReference type="NCBI Taxonomy" id="933059"/>
    <lineage>
        <taxon>Bacteria</taxon>
        <taxon>Pseudomonadati</taxon>
        <taxon>Pseudomonadota</taxon>
        <taxon>Alphaproteobacteria</taxon>
        <taxon>Rhodobacterales</taxon>
        <taxon>Paracoccaceae</taxon>
        <taxon>Gemmobacter</taxon>
    </lineage>
</organism>
<protein>
    <recommendedName>
        <fullName evidence="4">Lipoprotein</fullName>
    </recommendedName>
</protein>
<evidence type="ECO:0000313" key="2">
    <source>
        <dbReference type="EMBL" id="SEN97602.1"/>
    </source>
</evidence>
<evidence type="ECO:0000256" key="1">
    <source>
        <dbReference type="SAM" id="SignalP"/>
    </source>
</evidence>
<dbReference type="AlphaFoldDB" id="A0A1H8KXF0"/>
<dbReference type="RefSeq" id="WP_091302932.1">
    <property type="nucleotide sequence ID" value="NZ_FOCE01000010.1"/>
</dbReference>
<keyword evidence="3" id="KW-1185">Reference proteome</keyword>
<accession>A0A1H8KXF0</accession>
<dbReference type="PROSITE" id="PS51257">
    <property type="entry name" value="PROKAR_LIPOPROTEIN"/>
    <property type="match status" value="1"/>
</dbReference>
<evidence type="ECO:0008006" key="4">
    <source>
        <dbReference type="Google" id="ProtNLM"/>
    </source>
</evidence>
<keyword evidence="1" id="KW-0732">Signal</keyword>
<feature type="chain" id="PRO_5011628703" description="Lipoprotein" evidence="1">
    <location>
        <begin position="22"/>
        <end position="78"/>
    </location>
</feature>
<feature type="signal peptide" evidence="1">
    <location>
        <begin position="1"/>
        <end position="21"/>
    </location>
</feature>
<dbReference type="Proteomes" id="UP000198761">
    <property type="component" value="Unassembled WGS sequence"/>
</dbReference>
<reference evidence="2 3" key="1">
    <citation type="submission" date="2016-10" db="EMBL/GenBank/DDBJ databases">
        <authorList>
            <person name="de Groot N.N."/>
        </authorList>
    </citation>
    <scope>NUCLEOTIDE SEQUENCE [LARGE SCALE GENOMIC DNA]</scope>
    <source>
        <strain evidence="2 3">DSM 3857</strain>
    </source>
</reference>
<evidence type="ECO:0000313" key="3">
    <source>
        <dbReference type="Proteomes" id="UP000198761"/>
    </source>
</evidence>
<gene>
    <name evidence="2" type="ORF">SAMN04488103_11022</name>
</gene>